<evidence type="ECO:0000259" key="5">
    <source>
        <dbReference type="Pfam" id="PF04577"/>
    </source>
</evidence>
<dbReference type="GO" id="GO:0016763">
    <property type="term" value="F:pentosyltransferase activity"/>
    <property type="evidence" value="ECO:0007669"/>
    <property type="project" value="UniProtKB-ARBA"/>
</dbReference>
<comment type="caution">
    <text evidence="6">The sequence shown here is derived from an EMBL/GenBank/DDBJ whole genome shotgun (WGS) entry which is preliminary data.</text>
</comment>
<gene>
    <name evidence="6" type="ORF">Acr_29g0011150</name>
</gene>
<keyword evidence="3 6" id="KW-0808">Transferase</keyword>
<sequence>MIGKQQHSNESVNHNAKKFGQGVEDQELLNFLLRSLVRGEDRIRLEATGLACHSDLHTGVCVSNRPVRIDTHTLKIYASFNRDMPQAIRIIQPYARKGDATAMSFVSPVQILEGNFSPPACEYTHNVPAVVFSSGGFTGNLFHEFNEVIIPLFLMSRCFQSRLQFIVTDFQLGFVGKYIRILSHLSHYGTVNPALNGSVHCFPGAVVGLHYHGNLALNATGIPGGYSMLDFKKFLKESYNLKKVKLSEKERPVLILVSRPITRTFLNEREMVKMMEELGFEVVVATPRKMSDLDKFSVLLSSCSVMVGAHGAGLTNALFLPTRAVLVQVVPLGLDWVSTNYFGRPAAEMGLNYIEYKIKPEESSLLSVYGRDHPVITSPASVFLKGYKAARAVYIDRQNMSVDIVRFRVTLVKALGLLGRSATLLEESVF</sequence>
<reference evidence="6 7" key="1">
    <citation type="submission" date="2019-07" db="EMBL/GenBank/DDBJ databases">
        <title>De Novo Assembly of kiwifruit Actinidia rufa.</title>
        <authorList>
            <person name="Sugita-Konishi S."/>
            <person name="Sato K."/>
            <person name="Mori E."/>
            <person name="Abe Y."/>
            <person name="Kisaki G."/>
            <person name="Hamano K."/>
            <person name="Suezawa K."/>
            <person name="Otani M."/>
            <person name="Fukuda T."/>
            <person name="Manabe T."/>
            <person name="Gomi K."/>
            <person name="Tabuchi M."/>
            <person name="Akimitsu K."/>
            <person name="Kataoka I."/>
        </authorList>
    </citation>
    <scope>NUCLEOTIDE SEQUENCE [LARGE SCALE GENOMIC DNA]</scope>
    <source>
        <strain evidence="7">cv. Fuchu</strain>
    </source>
</reference>
<dbReference type="PANTHER" id="PTHR20961:SF108">
    <property type="entry name" value="GLYCOSYLTRANSFERASE"/>
    <property type="match status" value="1"/>
</dbReference>
<evidence type="ECO:0000256" key="3">
    <source>
        <dbReference type="ARBA" id="ARBA00022679"/>
    </source>
</evidence>
<keyword evidence="4" id="KW-0325">Glycoprotein</keyword>
<evidence type="ECO:0000256" key="1">
    <source>
        <dbReference type="ARBA" id="ARBA00004323"/>
    </source>
</evidence>
<keyword evidence="2" id="KW-0328">Glycosyltransferase</keyword>
<evidence type="ECO:0000256" key="2">
    <source>
        <dbReference type="ARBA" id="ARBA00022676"/>
    </source>
</evidence>
<accession>A0A7J0HFR2</accession>
<dbReference type="InterPro" id="IPR007657">
    <property type="entry name" value="Glycosyltransferase_61"/>
</dbReference>
<protein>
    <submittedName>
        <fullName evidence="6">Glycosyltransferase family 61 protein</fullName>
    </submittedName>
</protein>
<dbReference type="Pfam" id="PF04577">
    <property type="entry name" value="Glyco_transf_61"/>
    <property type="match status" value="1"/>
</dbReference>
<organism evidence="6 7">
    <name type="scientific">Actinidia rufa</name>
    <dbReference type="NCBI Taxonomy" id="165716"/>
    <lineage>
        <taxon>Eukaryota</taxon>
        <taxon>Viridiplantae</taxon>
        <taxon>Streptophyta</taxon>
        <taxon>Embryophyta</taxon>
        <taxon>Tracheophyta</taxon>
        <taxon>Spermatophyta</taxon>
        <taxon>Magnoliopsida</taxon>
        <taxon>eudicotyledons</taxon>
        <taxon>Gunneridae</taxon>
        <taxon>Pentapetalae</taxon>
        <taxon>asterids</taxon>
        <taxon>Ericales</taxon>
        <taxon>Actinidiaceae</taxon>
        <taxon>Actinidia</taxon>
    </lineage>
</organism>
<dbReference type="InterPro" id="IPR049625">
    <property type="entry name" value="Glyco_transf_61_cat"/>
</dbReference>
<dbReference type="EMBL" id="BJWL01000029">
    <property type="protein sequence ID" value="GFZ21953.1"/>
    <property type="molecule type" value="Genomic_DNA"/>
</dbReference>
<dbReference type="OrthoDB" id="529273at2759"/>
<proteinExistence type="predicted"/>
<dbReference type="Proteomes" id="UP000585474">
    <property type="component" value="Unassembled WGS sequence"/>
</dbReference>
<comment type="subcellular location">
    <subcellularLocation>
        <location evidence="1">Golgi apparatus membrane</location>
        <topology evidence="1">Single-pass type II membrane protein</topology>
    </subcellularLocation>
</comment>
<keyword evidence="7" id="KW-1185">Reference proteome</keyword>
<name>A0A7J0HFR2_9ERIC</name>
<dbReference type="GO" id="GO:0000139">
    <property type="term" value="C:Golgi membrane"/>
    <property type="evidence" value="ECO:0007669"/>
    <property type="project" value="UniProtKB-SubCell"/>
</dbReference>
<evidence type="ECO:0000313" key="7">
    <source>
        <dbReference type="Proteomes" id="UP000585474"/>
    </source>
</evidence>
<evidence type="ECO:0000313" key="6">
    <source>
        <dbReference type="EMBL" id="GFZ21953.1"/>
    </source>
</evidence>
<feature type="domain" description="Glycosyltransferase 61 catalytic" evidence="5">
    <location>
        <begin position="231"/>
        <end position="327"/>
    </location>
</feature>
<dbReference type="PANTHER" id="PTHR20961">
    <property type="entry name" value="GLYCOSYLTRANSFERASE"/>
    <property type="match status" value="1"/>
</dbReference>
<evidence type="ECO:0000256" key="4">
    <source>
        <dbReference type="ARBA" id="ARBA00023180"/>
    </source>
</evidence>
<dbReference type="AlphaFoldDB" id="A0A7J0HFR2"/>